<reference evidence="1 2" key="1">
    <citation type="journal article" date="2023" name="Hortic Res">
        <title>The complete reference genome for grapevine (Vitis vinifera L.) genetics and breeding.</title>
        <authorList>
            <person name="Shi X."/>
            <person name="Cao S."/>
            <person name="Wang X."/>
            <person name="Huang S."/>
            <person name="Wang Y."/>
            <person name="Liu Z."/>
            <person name="Liu W."/>
            <person name="Leng X."/>
            <person name="Peng Y."/>
            <person name="Wang N."/>
            <person name="Wang Y."/>
            <person name="Ma Z."/>
            <person name="Xu X."/>
            <person name="Zhang F."/>
            <person name="Xue H."/>
            <person name="Zhong H."/>
            <person name="Wang Y."/>
            <person name="Zhang K."/>
            <person name="Velt A."/>
            <person name="Avia K."/>
            <person name="Holtgrawe D."/>
            <person name="Grimplet J."/>
            <person name="Matus J.T."/>
            <person name="Ware D."/>
            <person name="Wu X."/>
            <person name="Wang H."/>
            <person name="Liu C."/>
            <person name="Fang Y."/>
            <person name="Rustenholz C."/>
            <person name="Cheng Z."/>
            <person name="Xiao H."/>
            <person name="Zhou Y."/>
        </authorList>
    </citation>
    <scope>NUCLEOTIDE SEQUENCE [LARGE SCALE GENOMIC DNA]</scope>
    <source>
        <strain evidence="2">cv. Pinot noir / PN40024</strain>
        <tissue evidence="1">Leaf</tissue>
    </source>
</reference>
<keyword evidence="2" id="KW-1185">Reference proteome</keyword>
<evidence type="ECO:0000313" key="1">
    <source>
        <dbReference type="EMBL" id="WJZ86292.1"/>
    </source>
</evidence>
<name>A0ABY9BTM4_VITVI</name>
<organism evidence="1 2">
    <name type="scientific">Vitis vinifera</name>
    <name type="common">Grape</name>
    <dbReference type="NCBI Taxonomy" id="29760"/>
    <lineage>
        <taxon>Eukaryota</taxon>
        <taxon>Viridiplantae</taxon>
        <taxon>Streptophyta</taxon>
        <taxon>Embryophyta</taxon>
        <taxon>Tracheophyta</taxon>
        <taxon>Spermatophyta</taxon>
        <taxon>Magnoliopsida</taxon>
        <taxon>eudicotyledons</taxon>
        <taxon>Gunneridae</taxon>
        <taxon>Pentapetalae</taxon>
        <taxon>rosids</taxon>
        <taxon>Vitales</taxon>
        <taxon>Vitaceae</taxon>
        <taxon>Viteae</taxon>
        <taxon>Vitis</taxon>
    </lineage>
</organism>
<proteinExistence type="predicted"/>
<evidence type="ECO:0000313" key="2">
    <source>
        <dbReference type="Proteomes" id="UP001227230"/>
    </source>
</evidence>
<dbReference type="EMBL" id="CP126651">
    <property type="protein sequence ID" value="WJZ86292.1"/>
    <property type="molecule type" value="Genomic_DNA"/>
</dbReference>
<protein>
    <submittedName>
        <fullName evidence="1">Uncharacterized protein</fullName>
    </submittedName>
</protein>
<accession>A0ABY9BTM4</accession>
<sequence length="117" mass="13053">MSRFQGATWSLKTGHQVTHLAIERELVEAIKIGHLSRGYSENPPAVMEERLAAAGEAGCFLDVFVERYFKIQGFSESVEAREAGSAFRMREGVSPILHEYRHRTLSLAFSVESQVGP</sequence>
<dbReference type="Proteomes" id="UP001227230">
    <property type="component" value="Chromosome 4"/>
</dbReference>
<gene>
    <name evidence="1" type="ORF">VitviT2T_005761</name>
</gene>